<dbReference type="AlphaFoldDB" id="A0A2I0AYL2"/>
<dbReference type="PANTHER" id="PTHR47712">
    <property type="entry name" value="OS09G0555300 PROTEIN"/>
    <property type="match status" value="1"/>
</dbReference>
<gene>
    <name evidence="2" type="ORF">AXF42_Ash006261</name>
</gene>
<dbReference type="Gene3D" id="2.120.10.80">
    <property type="entry name" value="Kelch-type beta propeller"/>
    <property type="match status" value="2"/>
</dbReference>
<dbReference type="GO" id="GO:0019005">
    <property type="term" value="C:SCF ubiquitin ligase complex"/>
    <property type="evidence" value="ECO:0007669"/>
    <property type="project" value="TreeGrafter"/>
</dbReference>
<organism evidence="2 3">
    <name type="scientific">Apostasia shenzhenica</name>
    <dbReference type="NCBI Taxonomy" id="1088818"/>
    <lineage>
        <taxon>Eukaryota</taxon>
        <taxon>Viridiplantae</taxon>
        <taxon>Streptophyta</taxon>
        <taxon>Embryophyta</taxon>
        <taxon>Tracheophyta</taxon>
        <taxon>Spermatophyta</taxon>
        <taxon>Magnoliopsida</taxon>
        <taxon>Liliopsida</taxon>
        <taxon>Asparagales</taxon>
        <taxon>Orchidaceae</taxon>
        <taxon>Apostasioideae</taxon>
        <taxon>Apostasia</taxon>
    </lineage>
</organism>
<dbReference type="SMART" id="SM00256">
    <property type="entry name" value="FBOX"/>
    <property type="match status" value="1"/>
</dbReference>
<dbReference type="Proteomes" id="UP000236161">
    <property type="component" value="Unassembled WGS sequence"/>
</dbReference>
<evidence type="ECO:0000313" key="3">
    <source>
        <dbReference type="Proteomes" id="UP000236161"/>
    </source>
</evidence>
<protein>
    <submittedName>
        <fullName evidence="2">F-box/kelch-repeat protein</fullName>
    </submittedName>
</protein>
<dbReference type="Pfam" id="PF01344">
    <property type="entry name" value="Kelch_1"/>
    <property type="match status" value="2"/>
</dbReference>
<dbReference type="SMART" id="SM00612">
    <property type="entry name" value="Kelch"/>
    <property type="match status" value="2"/>
</dbReference>
<dbReference type="Pfam" id="PF12937">
    <property type="entry name" value="F-box-like"/>
    <property type="match status" value="1"/>
</dbReference>
<dbReference type="OrthoDB" id="1913441at2759"/>
<keyword evidence="3" id="KW-1185">Reference proteome</keyword>
<dbReference type="EMBL" id="KZ451935">
    <property type="protein sequence ID" value="PKA60628.1"/>
    <property type="molecule type" value="Genomic_DNA"/>
</dbReference>
<evidence type="ECO:0000259" key="1">
    <source>
        <dbReference type="PROSITE" id="PS50181"/>
    </source>
</evidence>
<dbReference type="InterPro" id="IPR011043">
    <property type="entry name" value="Gal_Oxase/kelch_b-propeller"/>
</dbReference>
<reference evidence="2 3" key="1">
    <citation type="journal article" date="2017" name="Nature">
        <title>The Apostasia genome and the evolution of orchids.</title>
        <authorList>
            <person name="Zhang G.Q."/>
            <person name="Liu K.W."/>
            <person name="Li Z."/>
            <person name="Lohaus R."/>
            <person name="Hsiao Y.Y."/>
            <person name="Niu S.C."/>
            <person name="Wang J.Y."/>
            <person name="Lin Y.C."/>
            <person name="Xu Q."/>
            <person name="Chen L.J."/>
            <person name="Yoshida K."/>
            <person name="Fujiwara S."/>
            <person name="Wang Z.W."/>
            <person name="Zhang Y.Q."/>
            <person name="Mitsuda N."/>
            <person name="Wang M."/>
            <person name="Liu G.H."/>
            <person name="Pecoraro L."/>
            <person name="Huang H.X."/>
            <person name="Xiao X.J."/>
            <person name="Lin M."/>
            <person name="Wu X.Y."/>
            <person name="Wu W.L."/>
            <person name="Chen Y.Y."/>
            <person name="Chang S.B."/>
            <person name="Sakamoto S."/>
            <person name="Ohme-Takagi M."/>
            <person name="Yagi M."/>
            <person name="Zeng S.J."/>
            <person name="Shen C.Y."/>
            <person name="Yeh C.M."/>
            <person name="Luo Y.B."/>
            <person name="Tsai W.C."/>
            <person name="Van de Peer Y."/>
            <person name="Liu Z.J."/>
        </authorList>
    </citation>
    <scope>NUCLEOTIDE SEQUENCE [LARGE SCALE GENOMIC DNA]</scope>
    <source>
        <strain evidence="3">cv. Shenzhen</strain>
        <tissue evidence="2">Stem</tissue>
    </source>
</reference>
<dbReference type="InterPro" id="IPR006652">
    <property type="entry name" value="Kelch_1"/>
</dbReference>
<feature type="domain" description="F-box" evidence="1">
    <location>
        <begin position="152"/>
        <end position="197"/>
    </location>
</feature>
<dbReference type="CDD" id="cd09917">
    <property type="entry name" value="F-box_SF"/>
    <property type="match status" value="1"/>
</dbReference>
<dbReference type="InterPro" id="IPR036047">
    <property type="entry name" value="F-box-like_dom_sf"/>
</dbReference>
<evidence type="ECO:0000313" key="2">
    <source>
        <dbReference type="EMBL" id="PKA60628.1"/>
    </source>
</evidence>
<proteinExistence type="predicted"/>
<accession>A0A2I0AYL2</accession>
<dbReference type="InterPro" id="IPR001810">
    <property type="entry name" value="F-box_dom"/>
</dbReference>
<dbReference type="SUPFAM" id="SSF81383">
    <property type="entry name" value="F-box domain"/>
    <property type="match status" value="1"/>
</dbReference>
<sequence length="588" mass="65812">MAYFASFVRSKSSSKNLLLCEPVRSIGDSGAEIAAVQDDMDELSVSKKLARSVNQKLKKKKKKKMSAERENGMCSLSGCLGFHVKGSGCRVGACEDLDGNCRRRLGCAEACKPGKTVVENTNVERFSYSMQEKLWRKGLRKEKGTAQNPSISAPAASLPDDILELILSMLPWSSVMAARGVCRRWKYITGRSHFMQMRAEGSYQTPWLLLFGIAKDGRNVGEIHALDISLDRWHRSSHKVLKGRCLFSVVSVQTDVYIVGGCFSSGNSKRTSKEVLVFSPLKGSFHEVFPMKEARSEPVLGVFKASYSHNFFHSQIHLQALTPAKVQAVGCSEVYQDPHRLSLRRQLKDVFADDEKSSPQTMKKPSMFPSQRRKNEPQFALIAVGGHGSYDEPLDSGEIYDPITNKWVEIAKLPVGFGPVCSGVVCEGMFYVYSETDKLAAFDLENGYWVMIQVPRPPLRLPEYYPKLVSCQSRLFMLCVSWCDRDGILNRREKAVRKLWELNLKSHSWSEASTHPDAPMDWNAAFVADQSRIYGVEMFKIFGQVLGFVTACNVSDARMRWNRISKNHGAHEADAASCTSKSALVLHL</sequence>
<dbReference type="PROSITE" id="PS50181">
    <property type="entry name" value="FBOX"/>
    <property type="match status" value="1"/>
</dbReference>
<dbReference type="Gene3D" id="1.20.1280.50">
    <property type="match status" value="1"/>
</dbReference>
<dbReference type="InterPro" id="IPR015915">
    <property type="entry name" value="Kelch-typ_b-propeller"/>
</dbReference>
<name>A0A2I0AYL2_9ASPA</name>
<dbReference type="SUPFAM" id="SSF50965">
    <property type="entry name" value="Galactose oxidase, central domain"/>
    <property type="match status" value="1"/>
</dbReference>
<dbReference type="STRING" id="1088818.A0A2I0AYL2"/>
<dbReference type="PANTHER" id="PTHR47712:SF1">
    <property type="entry name" value="OS09G0555300 PROTEIN"/>
    <property type="match status" value="1"/>
</dbReference>